<organism evidence="2 3">
    <name type="scientific">Formimonas warabiya</name>
    <dbReference type="NCBI Taxonomy" id="1761012"/>
    <lineage>
        <taxon>Bacteria</taxon>
        <taxon>Bacillati</taxon>
        <taxon>Bacillota</taxon>
        <taxon>Clostridia</taxon>
        <taxon>Eubacteriales</taxon>
        <taxon>Peptococcaceae</taxon>
        <taxon>Candidatus Formimonas</taxon>
    </lineage>
</organism>
<evidence type="ECO:0000313" key="2">
    <source>
        <dbReference type="EMBL" id="ATW27505.1"/>
    </source>
</evidence>
<dbReference type="Pfam" id="PF00403">
    <property type="entry name" value="HMA"/>
    <property type="match status" value="1"/>
</dbReference>
<dbReference type="GO" id="GO:0046872">
    <property type="term" value="F:metal ion binding"/>
    <property type="evidence" value="ECO:0007669"/>
    <property type="project" value="InterPro"/>
</dbReference>
<dbReference type="AlphaFoldDB" id="A0A3G1KZ69"/>
<evidence type="ECO:0000313" key="3">
    <source>
        <dbReference type="Proteomes" id="UP000323521"/>
    </source>
</evidence>
<dbReference type="Gene3D" id="3.30.70.100">
    <property type="match status" value="1"/>
</dbReference>
<feature type="domain" description="HMA" evidence="1">
    <location>
        <begin position="29"/>
        <end position="75"/>
    </location>
</feature>
<reference evidence="2 3" key="1">
    <citation type="submission" date="2016-10" db="EMBL/GenBank/DDBJ databases">
        <title>Complete Genome Sequence of Peptococcaceae strain DCMF.</title>
        <authorList>
            <person name="Edwards R.J."/>
            <person name="Holland S.I."/>
            <person name="Deshpande N.P."/>
            <person name="Wong Y.K."/>
            <person name="Ertan H."/>
            <person name="Manefield M."/>
            <person name="Russell T.L."/>
            <person name="Lee M.J."/>
        </authorList>
    </citation>
    <scope>NUCLEOTIDE SEQUENCE [LARGE SCALE GENOMIC DNA]</scope>
    <source>
        <strain evidence="2 3">DCMF</strain>
    </source>
</reference>
<evidence type="ECO:0000259" key="1">
    <source>
        <dbReference type="Pfam" id="PF00403"/>
    </source>
</evidence>
<protein>
    <recommendedName>
        <fullName evidence="1">HMA domain-containing protein</fullName>
    </recommendedName>
</protein>
<dbReference type="InterPro" id="IPR006121">
    <property type="entry name" value="HMA_dom"/>
</dbReference>
<dbReference type="RefSeq" id="WP_148136873.1">
    <property type="nucleotide sequence ID" value="NZ_CP017634.1"/>
</dbReference>
<accession>A0A3G1KZ69</accession>
<dbReference type="SUPFAM" id="SSF55008">
    <property type="entry name" value="HMA, heavy metal-associated domain"/>
    <property type="match status" value="1"/>
</dbReference>
<dbReference type="Proteomes" id="UP000323521">
    <property type="component" value="Chromosome"/>
</dbReference>
<sequence length="81" mass="8917">MCENCGCLTNVKKTQIEIFVKGCSNKNVQGIMKSLSGLPGVYHVDINANNGKTAIDYNPVQTSLAEILDMMEKYGLYVDEI</sequence>
<gene>
    <name evidence="2" type="ORF">DCMF_24585</name>
</gene>
<dbReference type="InterPro" id="IPR036163">
    <property type="entry name" value="HMA_dom_sf"/>
</dbReference>
<proteinExistence type="predicted"/>
<dbReference type="EMBL" id="CP017634">
    <property type="protein sequence ID" value="ATW27505.1"/>
    <property type="molecule type" value="Genomic_DNA"/>
</dbReference>
<keyword evidence="3" id="KW-1185">Reference proteome</keyword>
<dbReference type="KEGG" id="fwa:DCMF_24585"/>
<dbReference type="OrthoDB" id="9813965at2"/>
<name>A0A3G1KZ69_FORW1</name>